<evidence type="ECO:0000256" key="2">
    <source>
        <dbReference type="SAM" id="MobiDB-lite"/>
    </source>
</evidence>
<evidence type="ECO:0000313" key="5">
    <source>
        <dbReference type="Proteomes" id="UP000054408"/>
    </source>
</evidence>
<accession>A0A0L0DMQ6</accession>
<keyword evidence="5" id="KW-1185">Reference proteome</keyword>
<dbReference type="EMBL" id="GL349437">
    <property type="protein sequence ID" value="KNC53577.1"/>
    <property type="molecule type" value="Genomic_DNA"/>
</dbReference>
<protein>
    <recommendedName>
        <fullName evidence="3">BZIP domain-containing protein</fullName>
    </recommendedName>
</protein>
<feature type="region of interest" description="Disordered" evidence="2">
    <location>
        <begin position="79"/>
        <end position="203"/>
    </location>
</feature>
<feature type="coiled-coil region" evidence="1">
    <location>
        <begin position="203"/>
        <end position="230"/>
    </location>
</feature>
<gene>
    <name evidence="4" type="ORF">AMSG_01287</name>
</gene>
<dbReference type="GeneID" id="25561042"/>
<feature type="domain" description="BZIP" evidence="3">
    <location>
        <begin position="171"/>
        <end position="234"/>
    </location>
</feature>
<sequence length="254" mass="27592">MSLSAAPPLATASLATGIDLFNNSSLELLSPRLGDDSLPPLPAFGFGDHAAMPPAVGDVALNDWLGDCTLPTLDMDIAPSPEADPLPSTSVYSPASSYSPASRSASYSPAPPSLESSRSPQATNRRVAKRKRTPNADDEPVDPHLLARKDDVPEEVIQRLLQAKPRDLTEEEKRIRKRAKNRQSAAVAREKRRAKQMAKANQLNQFKAKNEALSNENDALRARIALLEAFCRERIGSLPDDDDARPAKRQRGLA</sequence>
<dbReference type="SMART" id="SM00338">
    <property type="entry name" value="BRLZ"/>
    <property type="match status" value="1"/>
</dbReference>
<evidence type="ECO:0000259" key="3">
    <source>
        <dbReference type="PROSITE" id="PS50217"/>
    </source>
</evidence>
<dbReference type="CDD" id="cd14686">
    <property type="entry name" value="bZIP"/>
    <property type="match status" value="1"/>
</dbReference>
<evidence type="ECO:0000313" key="4">
    <source>
        <dbReference type="EMBL" id="KNC53577.1"/>
    </source>
</evidence>
<dbReference type="Proteomes" id="UP000054408">
    <property type="component" value="Unassembled WGS sequence"/>
</dbReference>
<feature type="compositionally biased region" description="Low complexity" evidence="2">
    <location>
        <begin position="87"/>
        <end position="117"/>
    </location>
</feature>
<dbReference type="InterPro" id="IPR004827">
    <property type="entry name" value="bZIP"/>
</dbReference>
<evidence type="ECO:0000256" key="1">
    <source>
        <dbReference type="SAM" id="Coils"/>
    </source>
</evidence>
<dbReference type="Gene3D" id="1.20.5.170">
    <property type="match status" value="1"/>
</dbReference>
<feature type="compositionally biased region" description="Basic and acidic residues" evidence="2">
    <location>
        <begin position="141"/>
        <end position="151"/>
    </location>
</feature>
<dbReference type="GO" id="GO:0003700">
    <property type="term" value="F:DNA-binding transcription factor activity"/>
    <property type="evidence" value="ECO:0007669"/>
    <property type="project" value="InterPro"/>
</dbReference>
<dbReference type="PROSITE" id="PS50217">
    <property type="entry name" value="BZIP"/>
    <property type="match status" value="1"/>
</dbReference>
<proteinExistence type="predicted"/>
<dbReference type="AlphaFoldDB" id="A0A0L0DMQ6"/>
<organism evidence="4 5">
    <name type="scientific">Thecamonas trahens ATCC 50062</name>
    <dbReference type="NCBI Taxonomy" id="461836"/>
    <lineage>
        <taxon>Eukaryota</taxon>
        <taxon>Apusozoa</taxon>
        <taxon>Apusomonadida</taxon>
        <taxon>Apusomonadidae</taxon>
        <taxon>Thecamonas</taxon>
    </lineage>
</organism>
<dbReference type="RefSeq" id="XP_013761894.1">
    <property type="nucleotide sequence ID" value="XM_013906440.1"/>
</dbReference>
<name>A0A0L0DMQ6_THETB</name>
<reference evidence="4 5" key="1">
    <citation type="submission" date="2010-05" db="EMBL/GenBank/DDBJ databases">
        <title>The Genome Sequence of Thecamonas trahens ATCC 50062.</title>
        <authorList>
            <consortium name="The Broad Institute Genome Sequencing Platform"/>
            <person name="Russ C."/>
            <person name="Cuomo C."/>
            <person name="Shea T."/>
            <person name="Young S.K."/>
            <person name="Zeng Q."/>
            <person name="Koehrsen M."/>
            <person name="Haas B."/>
            <person name="Borodovsky M."/>
            <person name="Guigo R."/>
            <person name="Alvarado L."/>
            <person name="Berlin A."/>
            <person name="Bochicchio J."/>
            <person name="Borenstein D."/>
            <person name="Chapman S."/>
            <person name="Chen Z."/>
            <person name="Freedman E."/>
            <person name="Gellesch M."/>
            <person name="Goldberg J."/>
            <person name="Griggs A."/>
            <person name="Gujja S."/>
            <person name="Heilman E."/>
            <person name="Heiman D."/>
            <person name="Hepburn T."/>
            <person name="Howarth C."/>
            <person name="Jen D."/>
            <person name="Larson L."/>
            <person name="Mehta T."/>
            <person name="Park D."/>
            <person name="Pearson M."/>
            <person name="Roberts A."/>
            <person name="Saif S."/>
            <person name="Shenoy N."/>
            <person name="Sisk P."/>
            <person name="Stolte C."/>
            <person name="Sykes S."/>
            <person name="Thomson T."/>
            <person name="Walk T."/>
            <person name="White J."/>
            <person name="Yandava C."/>
            <person name="Burger G."/>
            <person name="Gray M.W."/>
            <person name="Holland P.W.H."/>
            <person name="King N."/>
            <person name="Lang F.B.F."/>
            <person name="Roger A.J."/>
            <person name="Ruiz-Trillo I."/>
            <person name="Lander E."/>
            <person name="Nusbaum C."/>
        </authorList>
    </citation>
    <scope>NUCLEOTIDE SEQUENCE [LARGE SCALE GENOMIC DNA]</scope>
    <source>
        <strain evidence="4 5">ATCC 50062</strain>
    </source>
</reference>
<feature type="compositionally biased region" description="Basic and acidic residues" evidence="2">
    <location>
        <begin position="164"/>
        <end position="174"/>
    </location>
</feature>
<keyword evidence="1" id="KW-0175">Coiled coil</keyword>